<feature type="transmembrane region" description="Helical" evidence="7">
    <location>
        <begin position="131"/>
        <end position="156"/>
    </location>
</feature>
<dbReference type="OrthoDB" id="9801622at2"/>
<feature type="transmembrane region" description="Helical" evidence="7">
    <location>
        <begin position="287"/>
        <end position="306"/>
    </location>
</feature>
<evidence type="ECO:0000259" key="8">
    <source>
        <dbReference type="SMART" id="SM00014"/>
    </source>
</evidence>
<dbReference type="InterPro" id="IPR000326">
    <property type="entry name" value="PAP2/HPO"/>
</dbReference>
<gene>
    <name evidence="9" type="ORF">BA011_10010</name>
</gene>
<dbReference type="SMART" id="SM00014">
    <property type="entry name" value="acidPPc"/>
    <property type="match status" value="1"/>
</dbReference>
<evidence type="ECO:0000256" key="6">
    <source>
        <dbReference type="ARBA" id="ARBA00023136"/>
    </source>
</evidence>
<sequence length="664" mass="72951">MHPHLAYGLVLLLALSESLPVLGAVVPGTAIIVGLAALVPSGVLKLFPLLVAALIGAMIGDGLSFWLGHRYHEQILTRWPFRRYPQLIERSEAFFKRHGGKSVFLARFTPGVRAFVPLVAGMLKMPVGRFYVSNILSALIWAPLHILPGVALGAYVHSAGEAAVRLASLVAILCLLVWLTIRLVMLGIRRGVPVLQSGLSELRLWASTHDSWLSNQMASLIDPEKRESALLAGLFLLLIAAGWLFFGILEDVVTGDPLVNFDVAVFQLLQGLRTSWGDSVMIGFTELGDTTVVVPVTIAVLLWLVWRRAWGTSAYFLAAVAAGSVFNTIIKVTVHRARPVSELYEGWSNFSFPSGHSTTNAVLYGFLAFLIGRSLPPAGRVTVAFAAAVLITLIAFSRVYLGAHWFSDAAGGLAFAVTWLAVLSIAYEYHRSSEDKTSGILVVTIIALVTAGGFNIARHYQRDVQRYAVKDVAPRAEVADWWNTGWQELPARRVDITGESEEPFTLQWAGTLDELRNTLEGAEWRMPPNWTVTNSLQWLTSSPKLMSLPVVTHPERGRLPSMTLIRASGTDPGGNRYVLRVWRADKQLNDTQAELWLGSVVEETPTSFLWVAAYPTAKSDVNGPRNALSQALPELRVARRDANTEDDNWDGRTLLARERKLSGR</sequence>
<dbReference type="SUPFAM" id="SSF48317">
    <property type="entry name" value="Acid phosphatase/Vanadium-dependent haloperoxidase"/>
    <property type="match status" value="1"/>
</dbReference>
<evidence type="ECO:0000313" key="10">
    <source>
        <dbReference type="Proteomes" id="UP000092691"/>
    </source>
</evidence>
<evidence type="ECO:0000256" key="5">
    <source>
        <dbReference type="ARBA" id="ARBA00022989"/>
    </source>
</evidence>
<keyword evidence="3" id="KW-1003">Cell membrane</keyword>
<feature type="transmembrane region" description="Helical" evidence="7">
    <location>
        <begin position="313"/>
        <end position="330"/>
    </location>
</feature>
<organism evidence="9 10">
    <name type="scientific">Rhizobium leguminosarum</name>
    <dbReference type="NCBI Taxonomy" id="384"/>
    <lineage>
        <taxon>Bacteria</taxon>
        <taxon>Pseudomonadati</taxon>
        <taxon>Pseudomonadota</taxon>
        <taxon>Alphaproteobacteria</taxon>
        <taxon>Hyphomicrobiales</taxon>
        <taxon>Rhizobiaceae</taxon>
        <taxon>Rhizobium/Agrobacterium group</taxon>
        <taxon>Rhizobium</taxon>
    </lineage>
</organism>
<keyword evidence="6 7" id="KW-0472">Membrane</keyword>
<dbReference type="AlphaFoldDB" id="A0A1B1CG46"/>
<dbReference type="EMBL" id="CP016286">
    <property type="protein sequence ID" value="ANP88752.1"/>
    <property type="molecule type" value="Genomic_DNA"/>
</dbReference>
<dbReference type="Pfam" id="PF14067">
    <property type="entry name" value="LssY_C"/>
    <property type="match status" value="1"/>
</dbReference>
<dbReference type="InterPro" id="IPR032818">
    <property type="entry name" value="DedA-like"/>
</dbReference>
<dbReference type="PANTHER" id="PTHR30353:SF15">
    <property type="entry name" value="INNER MEMBRANE PROTEIN YABI"/>
    <property type="match status" value="1"/>
</dbReference>
<dbReference type="Pfam" id="PF09335">
    <property type="entry name" value="VTT_dom"/>
    <property type="match status" value="1"/>
</dbReference>
<dbReference type="InterPro" id="IPR032816">
    <property type="entry name" value="VTT_dom"/>
</dbReference>
<evidence type="ECO:0000256" key="4">
    <source>
        <dbReference type="ARBA" id="ARBA00022692"/>
    </source>
</evidence>
<evidence type="ECO:0000313" key="9">
    <source>
        <dbReference type="EMBL" id="ANP88752.1"/>
    </source>
</evidence>
<feature type="transmembrane region" description="Helical" evidence="7">
    <location>
        <begin position="439"/>
        <end position="457"/>
    </location>
</feature>
<feature type="transmembrane region" description="Helical" evidence="7">
    <location>
        <begin position="350"/>
        <end position="371"/>
    </location>
</feature>
<keyword evidence="4 7" id="KW-0812">Transmembrane</keyword>
<evidence type="ECO:0000256" key="3">
    <source>
        <dbReference type="ARBA" id="ARBA00022475"/>
    </source>
</evidence>
<comment type="similarity">
    <text evidence="2">Belongs to the DedA family.</text>
</comment>
<reference evidence="9 10" key="1">
    <citation type="submission" date="2016-06" db="EMBL/GenBank/DDBJ databases">
        <title>Microsymbionts genomes from the relict species Vavilovia formosa.</title>
        <authorList>
            <person name="Chirak E."/>
            <person name="Kimeklis A."/>
            <person name="Andronov E."/>
        </authorList>
    </citation>
    <scope>NUCLEOTIDE SEQUENCE [LARGE SCALE GENOMIC DNA]</scope>
    <source>
        <strain evidence="9 10">Vaf10</strain>
    </source>
</reference>
<dbReference type="Gene3D" id="1.20.144.10">
    <property type="entry name" value="Phosphatidic acid phosphatase type 2/haloperoxidase"/>
    <property type="match status" value="2"/>
</dbReference>
<protein>
    <submittedName>
        <fullName evidence="9">PA-phosphatase</fullName>
    </submittedName>
</protein>
<proteinExistence type="inferred from homology"/>
<dbReference type="InterPro" id="IPR036938">
    <property type="entry name" value="PAP2/HPO_sf"/>
</dbReference>
<dbReference type="GO" id="GO:0005886">
    <property type="term" value="C:plasma membrane"/>
    <property type="evidence" value="ECO:0007669"/>
    <property type="project" value="UniProtKB-SubCell"/>
</dbReference>
<dbReference type="PANTHER" id="PTHR30353">
    <property type="entry name" value="INNER MEMBRANE PROTEIN DEDA-RELATED"/>
    <property type="match status" value="1"/>
</dbReference>
<feature type="transmembrane region" description="Helical" evidence="7">
    <location>
        <begin position="47"/>
        <end position="68"/>
    </location>
</feature>
<feature type="transmembrane region" description="Helical" evidence="7">
    <location>
        <begin position="409"/>
        <end position="427"/>
    </location>
</feature>
<dbReference type="CDD" id="cd03392">
    <property type="entry name" value="PAP2_like_2"/>
    <property type="match status" value="1"/>
</dbReference>
<feature type="transmembrane region" description="Helical" evidence="7">
    <location>
        <begin position="383"/>
        <end position="403"/>
    </location>
</feature>
<evidence type="ECO:0000256" key="2">
    <source>
        <dbReference type="ARBA" id="ARBA00010792"/>
    </source>
</evidence>
<feature type="transmembrane region" description="Helical" evidence="7">
    <location>
        <begin position="229"/>
        <end position="249"/>
    </location>
</feature>
<feature type="domain" description="Phosphatidic acid phosphatase type 2/haloperoxidase" evidence="8">
    <location>
        <begin position="313"/>
        <end position="424"/>
    </location>
</feature>
<evidence type="ECO:0000256" key="1">
    <source>
        <dbReference type="ARBA" id="ARBA00004651"/>
    </source>
</evidence>
<evidence type="ECO:0000256" key="7">
    <source>
        <dbReference type="SAM" id="Phobius"/>
    </source>
</evidence>
<comment type="subcellular location">
    <subcellularLocation>
        <location evidence="1">Cell membrane</location>
        <topology evidence="1">Multi-pass membrane protein</topology>
    </subcellularLocation>
</comment>
<feature type="transmembrane region" description="Helical" evidence="7">
    <location>
        <begin position="162"/>
        <end position="181"/>
    </location>
</feature>
<accession>A0A1B1CG46</accession>
<dbReference type="Pfam" id="PF01569">
    <property type="entry name" value="PAP2"/>
    <property type="match status" value="1"/>
</dbReference>
<dbReference type="InterPro" id="IPR025902">
    <property type="entry name" value="LssY-like-C_dom"/>
</dbReference>
<name>A0A1B1CG46_RHILE</name>
<dbReference type="Proteomes" id="UP000092691">
    <property type="component" value="Chromosome"/>
</dbReference>
<keyword evidence="5 7" id="KW-1133">Transmembrane helix</keyword>